<evidence type="ECO:0000256" key="1">
    <source>
        <dbReference type="SAM" id="Phobius"/>
    </source>
</evidence>
<feature type="transmembrane region" description="Helical" evidence="1">
    <location>
        <begin position="98"/>
        <end position="118"/>
    </location>
</feature>
<dbReference type="AlphaFoldDB" id="A0A0S8JZF6"/>
<evidence type="ECO:0000313" key="4">
    <source>
        <dbReference type="Proteomes" id="UP000050975"/>
    </source>
</evidence>
<protein>
    <recommendedName>
        <fullName evidence="2">DUF6249 domain-containing protein</fullName>
    </recommendedName>
</protein>
<name>A0A0S8JZF6_UNCW3</name>
<comment type="caution">
    <text evidence="3">The sequence shown here is derived from an EMBL/GenBank/DDBJ whole genome shotgun (WGS) entry which is preliminary data.</text>
</comment>
<reference evidence="3 4" key="1">
    <citation type="journal article" date="2015" name="Microbiome">
        <title>Genomic resolution of linkages in carbon, nitrogen, and sulfur cycling among widespread estuary sediment bacteria.</title>
        <authorList>
            <person name="Baker B.J."/>
            <person name="Lazar C.S."/>
            <person name="Teske A.P."/>
            <person name="Dick G.J."/>
        </authorList>
    </citation>
    <scope>NUCLEOTIDE SEQUENCE [LARGE SCALE GENOMIC DNA]</scope>
    <source>
        <strain evidence="3">SM1_77</strain>
    </source>
</reference>
<dbReference type="Proteomes" id="UP000050975">
    <property type="component" value="Unassembled WGS sequence"/>
</dbReference>
<feature type="transmembrane region" description="Helical" evidence="1">
    <location>
        <begin position="6"/>
        <end position="26"/>
    </location>
</feature>
<keyword evidence="1" id="KW-1133">Transmembrane helix</keyword>
<dbReference type="InterPro" id="IPR046216">
    <property type="entry name" value="DUF6249"/>
</dbReference>
<gene>
    <name evidence="3" type="ORF">AMJ74_02080</name>
</gene>
<organism evidence="3 4">
    <name type="scientific">candidate division WOR_3 bacterium SM1_77</name>
    <dbReference type="NCBI Taxonomy" id="1703778"/>
    <lineage>
        <taxon>Bacteria</taxon>
        <taxon>Bacteria division WOR-3</taxon>
    </lineage>
</organism>
<evidence type="ECO:0000313" key="3">
    <source>
        <dbReference type="EMBL" id="KPL15127.1"/>
    </source>
</evidence>
<keyword evidence="1" id="KW-0812">Transmembrane</keyword>
<feature type="domain" description="DUF6249" evidence="2">
    <location>
        <begin position="14"/>
        <end position="120"/>
    </location>
</feature>
<feature type="transmembrane region" description="Helical" evidence="1">
    <location>
        <begin position="69"/>
        <end position="92"/>
    </location>
</feature>
<keyword evidence="1" id="KW-0472">Membrane</keyword>
<proteinExistence type="predicted"/>
<evidence type="ECO:0000259" key="2">
    <source>
        <dbReference type="Pfam" id="PF19762"/>
    </source>
</evidence>
<sequence length="126" mass="13446">MDVPGALALITCWLVIGVIIFGAIWFQYMKRKRHYDALVKALELGKNPDQVKGLFAIEKATQPKNGKGLVKSGIVVIGVGVGLGMMALFLPADATPGLLAACALISVFGLSLVVAYMLTKKKENTE</sequence>
<dbReference type="Pfam" id="PF19762">
    <property type="entry name" value="DUF6249"/>
    <property type="match status" value="1"/>
</dbReference>
<dbReference type="EMBL" id="LJVE01000023">
    <property type="protein sequence ID" value="KPL15127.1"/>
    <property type="molecule type" value="Genomic_DNA"/>
</dbReference>
<accession>A0A0S8JZF6</accession>